<proteinExistence type="predicted"/>
<dbReference type="RefSeq" id="WP_162655467.1">
    <property type="nucleotide sequence ID" value="NZ_JBFAUJ010000009.1"/>
</dbReference>
<name>A0ABV3KSI9_STRGS</name>
<evidence type="ECO:0000313" key="2">
    <source>
        <dbReference type="EMBL" id="MEV8462264.1"/>
    </source>
</evidence>
<feature type="compositionally biased region" description="Pro residues" evidence="1">
    <location>
        <begin position="64"/>
        <end position="78"/>
    </location>
</feature>
<dbReference type="Proteomes" id="UP001553148">
    <property type="component" value="Unassembled WGS sequence"/>
</dbReference>
<evidence type="ECO:0008006" key="4">
    <source>
        <dbReference type="Google" id="ProtNLM"/>
    </source>
</evidence>
<accession>A0ABV3KSI9</accession>
<feature type="compositionally biased region" description="Low complexity" evidence="1">
    <location>
        <begin position="50"/>
        <end position="63"/>
    </location>
</feature>
<organism evidence="2 3">
    <name type="scientific">Streptomyces griseosporeus</name>
    <dbReference type="NCBI Taxonomy" id="1910"/>
    <lineage>
        <taxon>Bacteria</taxon>
        <taxon>Bacillati</taxon>
        <taxon>Actinomycetota</taxon>
        <taxon>Actinomycetes</taxon>
        <taxon>Kitasatosporales</taxon>
        <taxon>Streptomycetaceae</taxon>
        <taxon>Streptomyces</taxon>
    </lineage>
</organism>
<protein>
    <recommendedName>
        <fullName evidence="4">Lipoprotein</fullName>
    </recommendedName>
</protein>
<gene>
    <name evidence="2" type="ORF">AB0470_22245</name>
</gene>
<evidence type="ECO:0000313" key="3">
    <source>
        <dbReference type="Proteomes" id="UP001553148"/>
    </source>
</evidence>
<evidence type="ECO:0000256" key="1">
    <source>
        <dbReference type="SAM" id="MobiDB-lite"/>
    </source>
</evidence>
<keyword evidence="3" id="KW-1185">Reference proteome</keyword>
<feature type="region of interest" description="Disordered" evidence="1">
    <location>
        <begin position="48"/>
        <end position="85"/>
    </location>
</feature>
<comment type="caution">
    <text evidence="2">The sequence shown here is derived from an EMBL/GenBank/DDBJ whole genome shotgun (WGS) entry which is preliminary data.</text>
</comment>
<reference evidence="2 3" key="1">
    <citation type="submission" date="2024-06" db="EMBL/GenBank/DDBJ databases">
        <title>The Natural Products Discovery Center: Release of the First 8490 Sequenced Strains for Exploring Actinobacteria Biosynthetic Diversity.</title>
        <authorList>
            <person name="Kalkreuter E."/>
            <person name="Kautsar S.A."/>
            <person name="Yang D."/>
            <person name="Bader C.D."/>
            <person name="Teijaro C.N."/>
            <person name="Fluegel L."/>
            <person name="Davis C.M."/>
            <person name="Simpson J.R."/>
            <person name="Lauterbach L."/>
            <person name="Steele A.D."/>
            <person name="Gui C."/>
            <person name="Meng S."/>
            <person name="Li G."/>
            <person name="Viehrig K."/>
            <person name="Ye F."/>
            <person name="Su P."/>
            <person name="Kiefer A.F."/>
            <person name="Nichols A."/>
            <person name="Cepeda A.J."/>
            <person name="Yan W."/>
            <person name="Fan B."/>
            <person name="Jiang Y."/>
            <person name="Adhikari A."/>
            <person name="Zheng C.-J."/>
            <person name="Schuster L."/>
            <person name="Cowan T.M."/>
            <person name="Smanski M.J."/>
            <person name="Chevrette M.G."/>
            <person name="De Carvalho L.P.S."/>
            <person name="Shen B."/>
        </authorList>
    </citation>
    <scope>NUCLEOTIDE SEQUENCE [LARGE SCALE GENOMIC DNA]</scope>
    <source>
        <strain evidence="2 3">NPDC052360</strain>
    </source>
</reference>
<sequence length="224" mass="23136">MPRAGVCSGLTGTRAGRSAGRGGARRVWCAALLCAGLAVLSACSDGGEPAGAAESAASTGTPSAPQPTPTPSSSPPSASPSASVSLSPRAAVTGWFTSGGEDQLVDVMGVAADVQARHERDALIIDFTGLFDTVHAAQKYAPIPDRATQTAWKTALQHLSSGAGDVYNASALGRGTEDDPKSREQIDHGWKEFDEGVKGLKALQTRLHRQFGLDLRTDPWADPT</sequence>
<feature type="region of interest" description="Disordered" evidence="1">
    <location>
        <begin position="1"/>
        <end position="20"/>
    </location>
</feature>
<dbReference type="EMBL" id="JBFAUJ010000009">
    <property type="protein sequence ID" value="MEV8462264.1"/>
    <property type="molecule type" value="Genomic_DNA"/>
</dbReference>